<dbReference type="Pfam" id="PF16820">
    <property type="entry name" value="PKD_3"/>
    <property type="match status" value="2"/>
</dbReference>
<evidence type="ECO:0000256" key="1">
    <source>
        <dbReference type="SAM" id="SignalP"/>
    </source>
</evidence>
<reference evidence="3" key="1">
    <citation type="submission" date="2016-04" db="EMBL/GenBank/DDBJ databases">
        <authorList>
            <person name="Evans L.H."/>
            <person name="Alamgir A."/>
            <person name="Owens N."/>
            <person name="Weber N.D."/>
            <person name="Virtaneva K."/>
            <person name="Barbian K."/>
            <person name="Babar A."/>
            <person name="Rosenke K."/>
        </authorList>
    </citation>
    <scope>NUCLEOTIDE SEQUENCE</scope>
    <source>
        <strain evidence="3">86-1</strain>
    </source>
</reference>
<feature type="chain" id="PRO_5012532870" description="Bacteroidetes PKD-like domain-containing protein" evidence="1">
    <location>
        <begin position="25"/>
        <end position="566"/>
    </location>
</feature>
<organism evidence="3">
    <name type="scientific">uncultured Dysgonomonas sp</name>
    <dbReference type="NCBI Taxonomy" id="206096"/>
    <lineage>
        <taxon>Bacteria</taxon>
        <taxon>Pseudomonadati</taxon>
        <taxon>Bacteroidota</taxon>
        <taxon>Bacteroidia</taxon>
        <taxon>Bacteroidales</taxon>
        <taxon>Dysgonomonadaceae</taxon>
        <taxon>Dysgonomonas</taxon>
        <taxon>environmental samples</taxon>
    </lineage>
</organism>
<evidence type="ECO:0000259" key="2">
    <source>
        <dbReference type="Pfam" id="PF16820"/>
    </source>
</evidence>
<dbReference type="AlphaFoldDB" id="A0A212K6X3"/>
<accession>A0A212K6X3</accession>
<dbReference type="InterPro" id="IPR041696">
    <property type="entry name" value="PKD_3"/>
</dbReference>
<protein>
    <recommendedName>
        <fullName evidence="2">Bacteroidetes PKD-like domain-containing protein</fullName>
    </recommendedName>
</protein>
<dbReference type="PROSITE" id="PS51257">
    <property type="entry name" value="PROKAR_LIPOPROTEIN"/>
    <property type="match status" value="1"/>
</dbReference>
<gene>
    <name evidence="3" type="ORF">KL86DYS1_31673</name>
</gene>
<proteinExistence type="predicted"/>
<dbReference type="InterPro" id="IPR036179">
    <property type="entry name" value="Ig-like_dom_sf"/>
</dbReference>
<sequence length="566" mass="62482">MRNLKHLIFLLLSVYLICSLSSCSSDDDNNELTGDPTITFGMEEYKVKIGRDLAIEANVENAVNPMYSWKLEGRIISVDPELIFNQNDAGEYFVTLRIDAENGTVEKQIKISVQDKLPPEINVSSSIIAYSGKDTEISAEVLYAEDATYVWRLDGKIVSESKTYVFNQTKLGAQTLSLKVSNEDGTDMQVITVTTLPEPTPELFFDNGHYRVASNINELRKMTVPLGKSLVLAPVICNIENPTTFKWTVDGATQSSTTGYLKFTPSAKGVYLITVTEQSSSAKAEVQVTCTEPEGTYFRPVKTGNKATAATVFDYIPAPGQFVNYQIGSTKAKALQDAQNWLNTGNTSGYIHIGAYGGYWIAGFDHSVKNEEGKADLLIKGNAFAGWSEPGIVWVMQDENGNGLPDDTWYELKGSEADSKDTKYRYAITYYKPNASGSNVLWTDNIGRSNSVDYNGYHSQAYYFPMFIAEDYYTLVGTCLAANFFVEGGIEYAKDLPWGYVDNYNSDKTKPMNEFWIENAIQADGSPANLKHIDFVKVHTGTIGKGAAVGEVSTEACVPADMNFNN</sequence>
<evidence type="ECO:0000313" key="3">
    <source>
        <dbReference type="EMBL" id="SBW07464.1"/>
    </source>
</evidence>
<dbReference type="SUPFAM" id="SSF48726">
    <property type="entry name" value="Immunoglobulin"/>
    <property type="match status" value="1"/>
</dbReference>
<feature type="signal peptide" evidence="1">
    <location>
        <begin position="1"/>
        <end position="24"/>
    </location>
</feature>
<dbReference type="RefSeq" id="WP_296944735.1">
    <property type="nucleotide sequence ID" value="NZ_LT599032.1"/>
</dbReference>
<dbReference type="EMBL" id="FLUM01000003">
    <property type="protein sequence ID" value="SBW07464.1"/>
    <property type="molecule type" value="Genomic_DNA"/>
</dbReference>
<keyword evidence="1" id="KW-0732">Signal</keyword>
<feature type="domain" description="Bacteroidetes PKD-like" evidence="2">
    <location>
        <begin position="43"/>
        <end position="99"/>
    </location>
</feature>
<feature type="domain" description="Bacteroidetes PKD-like" evidence="2">
    <location>
        <begin position="118"/>
        <end position="182"/>
    </location>
</feature>
<name>A0A212K6X3_9BACT</name>